<accession>A0ABR4ANH6</accession>
<proteinExistence type="predicted"/>
<comment type="caution">
    <text evidence="1">The sequence shown here is derived from an EMBL/GenBank/DDBJ whole genome shotgun (WGS) entry which is preliminary data.</text>
</comment>
<sequence length="126" mass="14352">MSIDWSPELIPPLSLQPLPTNAFTTPLRIYAVRTLFWDSIAAETTDYGCYTILKLANRRAGELWLDDAKGCLPEQSVKKDEMGMHLRRNLEVLEREGECFDRDLSGGKGGRKRFWVVRLEVGGPRN</sequence>
<protein>
    <submittedName>
        <fullName evidence="1">Uncharacterized protein</fullName>
    </submittedName>
</protein>
<evidence type="ECO:0000313" key="2">
    <source>
        <dbReference type="Proteomes" id="UP001590950"/>
    </source>
</evidence>
<dbReference type="EMBL" id="JBEFKJ010000003">
    <property type="protein sequence ID" value="KAL2047292.1"/>
    <property type="molecule type" value="Genomic_DNA"/>
</dbReference>
<name>A0ABR4ANH6_9LECA</name>
<dbReference type="Proteomes" id="UP001590950">
    <property type="component" value="Unassembled WGS sequence"/>
</dbReference>
<reference evidence="1 2" key="1">
    <citation type="submission" date="2024-09" db="EMBL/GenBank/DDBJ databases">
        <title>Rethinking Asexuality: The Enigmatic Case of Functional Sexual Genes in Lepraria (Stereocaulaceae).</title>
        <authorList>
            <person name="Doellman M."/>
            <person name="Sun Y."/>
            <person name="Barcenas-Pena A."/>
            <person name="Lumbsch H.T."/>
            <person name="Grewe F."/>
        </authorList>
    </citation>
    <scope>NUCLEOTIDE SEQUENCE [LARGE SCALE GENOMIC DNA]</scope>
    <source>
        <strain evidence="1 2">Mercado 3170</strain>
    </source>
</reference>
<evidence type="ECO:0000313" key="1">
    <source>
        <dbReference type="EMBL" id="KAL2047292.1"/>
    </source>
</evidence>
<gene>
    <name evidence="1" type="ORF">N7G274_001312</name>
</gene>
<organism evidence="1 2">
    <name type="scientific">Stereocaulon virgatum</name>
    <dbReference type="NCBI Taxonomy" id="373712"/>
    <lineage>
        <taxon>Eukaryota</taxon>
        <taxon>Fungi</taxon>
        <taxon>Dikarya</taxon>
        <taxon>Ascomycota</taxon>
        <taxon>Pezizomycotina</taxon>
        <taxon>Lecanoromycetes</taxon>
        <taxon>OSLEUM clade</taxon>
        <taxon>Lecanoromycetidae</taxon>
        <taxon>Lecanorales</taxon>
        <taxon>Lecanorineae</taxon>
        <taxon>Stereocaulaceae</taxon>
        <taxon>Stereocaulon</taxon>
    </lineage>
</organism>
<keyword evidence="2" id="KW-1185">Reference proteome</keyword>